<keyword evidence="3" id="KW-1185">Reference proteome</keyword>
<dbReference type="Proteomes" id="UP000316079">
    <property type="component" value="Unassembled WGS sequence"/>
</dbReference>
<evidence type="ECO:0008006" key="4">
    <source>
        <dbReference type="Google" id="ProtNLM"/>
    </source>
</evidence>
<dbReference type="GO" id="GO:0006281">
    <property type="term" value="P:DNA repair"/>
    <property type="evidence" value="ECO:0007669"/>
    <property type="project" value="InterPro"/>
</dbReference>
<feature type="region of interest" description="Disordered" evidence="1">
    <location>
        <begin position="715"/>
        <end position="746"/>
    </location>
</feature>
<reference evidence="2 3" key="1">
    <citation type="journal article" date="2019" name="Sci. Data">
        <title>Hybrid genome assembly and annotation of Danionella translucida.</title>
        <authorList>
            <person name="Kadobianskyi M."/>
            <person name="Schulze L."/>
            <person name="Schuelke M."/>
            <person name="Judkewitz B."/>
        </authorList>
    </citation>
    <scope>NUCLEOTIDE SEQUENCE [LARGE SCALE GENOMIC DNA]</scope>
    <source>
        <strain evidence="2 3">Bolton</strain>
    </source>
</reference>
<feature type="compositionally biased region" description="Polar residues" evidence="1">
    <location>
        <begin position="1"/>
        <end position="17"/>
    </location>
</feature>
<dbReference type="SUPFAM" id="SSF56219">
    <property type="entry name" value="DNase I-like"/>
    <property type="match status" value="1"/>
</dbReference>
<dbReference type="OrthoDB" id="9969585at2759"/>
<accession>A0A553MN50</accession>
<proteinExistence type="predicted"/>
<organism evidence="2 3">
    <name type="scientific">Danionella cerebrum</name>
    <dbReference type="NCBI Taxonomy" id="2873325"/>
    <lineage>
        <taxon>Eukaryota</taxon>
        <taxon>Metazoa</taxon>
        <taxon>Chordata</taxon>
        <taxon>Craniata</taxon>
        <taxon>Vertebrata</taxon>
        <taxon>Euteleostomi</taxon>
        <taxon>Actinopterygii</taxon>
        <taxon>Neopterygii</taxon>
        <taxon>Teleostei</taxon>
        <taxon>Ostariophysi</taxon>
        <taxon>Cypriniformes</taxon>
        <taxon>Danionidae</taxon>
        <taxon>Danioninae</taxon>
        <taxon>Danionella</taxon>
    </lineage>
</organism>
<dbReference type="GO" id="GO:0008311">
    <property type="term" value="F:double-stranded DNA 3'-5' DNA exonuclease activity"/>
    <property type="evidence" value="ECO:0007669"/>
    <property type="project" value="InterPro"/>
</dbReference>
<sequence>IFSTQSAFPVTDSQNPIQADAPHPTPMPYTQLKTLPSGAELIRLLAAFNKKPGSELMCESVRQALSVFYRALLGRQHVGKREEQTGTSLIYAISLHQEFCFALGHSRNHRRSSPAELDHGGLPVPAHIGQEAGVHPGQVASPPTGKLYYSINPTRVFGIEGEPGVPGGNPRKHQENMQTPSRKVAGEPRTNILLTGRSLCLHQCERQSPGSFELRRRGGRRIRRQKENRKGRSVDLRIGTLNVGTMTGKGRELADMMERRKVDILCVQETRWKGSKARSIGGGYKLFYYGVDRKRNGVGVILKEEFVRNVLEVKRVSDRVISLKLEIEGVMLNVVSGYAPQVGCKLEEKERFWRRKVLGVSAGRRKEDKETWWWNEEVQDIIQRKRLAKKKWDIERTEESRQDYKDSQRRVKREVSLSPALFGQDARIHPGEFASPSQKSVYRTQCSQAVPHPSSFKARGCLAFEVEQSQSIYLRPVACQKTSPTNFLDITKPDPIDQFAMITPNLILLSLPASTPGSPIGHAVLPPWHYGDCFGKEKSCMKERKKERKKEGREEGNKEGRMEGTGKESMEGRGSEEVMGRGSVFIAHGADFHTPLPFSIALVKELLHDAVGPLAVELQRLGGIAQISTVNHVPQDLEVIMYVTKVSAGILNVLSKSRSCNREKLYHYYYLEGYGNHPKETNAYLEDGIHNAPVLASTALGRVAPALTLHSCGLVRGPTADGNTRPELEDDPERERRPELEAKQRV</sequence>
<evidence type="ECO:0000313" key="3">
    <source>
        <dbReference type="Proteomes" id="UP000316079"/>
    </source>
</evidence>
<dbReference type="EMBL" id="SRMA01027342">
    <property type="protein sequence ID" value="TRY54613.1"/>
    <property type="molecule type" value="Genomic_DNA"/>
</dbReference>
<gene>
    <name evidence="2" type="ORF">DNTS_001598</name>
</gene>
<dbReference type="PANTHER" id="PTHR43250">
    <property type="entry name" value="EXODEOXYRIBONUCLEASE III"/>
    <property type="match status" value="1"/>
</dbReference>
<feature type="region of interest" description="Disordered" evidence="1">
    <location>
        <begin position="165"/>
        <end position="184"/>
    </location>
</feature>
<name>A0A553MN50_9TELE</name>
<dbReference type="Gene3D" id="3.60.10.10">
    <property type="entry name" value="Endonuclease/exonuclease/phosphatase"/>
    <property type="match status" value="1"/>
</dbReference>
<dbReference type="InterPro" id="IPR037493">
    <property type="entry name" value="ExoIII-like"/>
</dbReference>
<dbReference type="AlphaFoldDB" id="A0A553MN50"/>
<evidence type="ECO:0000256" key="1">
    <source>
        <dbReference type="SAM" id="MobiDB-lite"/>
    </source>
</evidence>
<dbReference type="PANTHER" id="PTHR43250:SF2">
    <property type="entry name" value="EXODEOXYRIBONUCLEASE III"/>
    <property type="match status" value="1"/>
</dbReference>
<comment type="caution">
    <text evidence="2">The sequence shown here is derived from an EMBL/GenBank/DDBJ whole genome shotgun (WGS) entry which is preliminary data.</text>
</comment>
<evidence type="ECO:0000313" key="2">
    <source>
        <dbReference type="EMBL" id="TRY54613.1"/>
    </source>
</evidence>
<protein>
    <recommendedName>
        <fullName evidence="4">Endonuclease/exonuclease/phosphatase domain-containing protein</fullName>
    </recommendedName>
</protein>
<feature type="region of interest" description="Disordered" evidence="1">
    <location>
        <begin position="541"/>
        <end position="576"/>
    </location>
</feature>
<feature type="non-terminal residue" evidence="2">
    <location>
        <position position="1"/>
    </location>
</feature>
<feature type="region of interest" description="Disordered" evidence="1">
    <location>
        <begin position="1"/>
        <end position="26"/>
    </location>
</feature>
<dbReference type="InterPro" id="IPR036691">
    <property type="entry name" value="Endo/exonu/phosph_ase_sf"/>
</dbReference>
<feature type="compositionally biased region" description="Basic and acidic residues" evidence="1">
    <location>
        <begin position="733"/>
        <end position="746"/>
    </location>
</feature>